<accession>A0A9P7Q025</accession>
<evidence type="ECO:0000256" key="1">
    <source>
        <dbReference type="SAM" id="SignalP"/>
    </source>
</evidence>
<reference evidence="2 3" key="1">
    <citation type="journal article" date="2020" name="bioRxiv">
        <title>Whole genome comparisons of ergot fungi reveals the divergence and evolution of species within the genus Claviceps are the result of varying mechanisms driving genome evolution and host range expansion.</title>
        <authorList>
            <person name="Wyka S.A."/>
            <person name="Mondo S.J."/>
            <person name="Liu M."/>
            <person name="Dettman J."/>
            <person name="Nalam V."/>
            <person name="Broders K.D."/>
        </authorList>
    </citation>
    <scope>NUCLEOTIDE SEQUENCE [LARGE SCALE GENOMIC DNA]</scope>
    <source>
        <strain evidence="2 3">LM576</strain>
    </source>
</reference>
<feature type="signal peptide" evidence="1">
    <location>
        <begin position="1"/>
        <end position="18"/>
    </location>
</feature>
<comment type="caution">
    <text evidence="2">The sequence shown here is derived from an EMBL/GenBank/DDBJ whole genome shotgun (WGS) entry which is preliminary data.</text>
</comment>
<organism evidence="2 3">
    <name type="scientific">Claviceps humidiphila</name>
    <dbReference type="NCBI Taxonomy" id="1294629"/>
    <lineage>
        <taxon>Eukaryota</taxon>
        <taxon>Fungi</taxon>
        <taxon>Dikarya</taxon>
        <taxon>Ascomycota</taxon>
        <taxon>Pezizomycotina</taxon>
        <taxon>Sordariomycetes</taxon>
        <taxon>Hypocreomycetidae</taxon>
        <taxon>Hypocreales</taxon>
        <taxon>Clavicipitaceae</taxon>
        <taxon>Claviceps</taxon>
    </lineage>
</organism>
<keyword evidence="1" id="KW-0732">Signal</keyword>
<gene>
    <name evidence="2" type="ORF">E4U13_003253</name>
</gene>
<evidence type="ECO:0000313" key="2">
    <source>
        <dbReference type="EMBL" id="KAG6114681.1"/>
    </source>
</evidence>
<evidence type="ECO:0000313" key="3">
    <source>
        <dbReference type="Proteomes" id="UP000732380"/>
    </source>
</evidence>
<dbReference type="EMBL" id="SRQM01000256">
    <property type="protein sequence ID" value="KAG6114681.1"/>
    <property type="molecule type" value="Genomic_DNA"/>
</dbReference>
<protein>
    <submittedName>
        <fullName evidence="2">Uncharacterized protein</fullName>
    </submittedName>
</protein>
<feature type="chain" id="PRO_5040160725" evidence="1">
    <location>
        <begin position="19"/>
        <end position="53"/>
    </location>
</feature>
<dbReference type="AlphaFoldDB" id="A0A9P7Q025"/>
<sequence>MKVSLALLLGAAVSLSRAGLVITPIHDDQIVEKVSHDCFFGEVTPQGCGPRRA</sequence>
<keyword evidence="3" id="KW-1185">Reference proteome</keyword>
<name>A0A9P7Q025_9HYPO</name>
<dbReference type="Proteomes" id="UP000732380">
    <property type="component" value="Unassembled WGS sequence"/>
</dbReference>
<proteinExistence type="predicted"/>